<proteinExistence type="predicted"/>
<evidence type="ECO:0000313" key="4">
    <source>
        <dbReference type="Proteomes" id="UP001499895"/>
    </source>
</evidence>
<gene>
    <name evidence="3" type="ORF">GCM10009544_15700</name>
</gene>
<accession>A0ABN0ZPB5</accession>
<dbReference type="Proteomes" id="UP001499895">
    <property type="component" value="Unassembled WGS sequence"/>
</dbReference>
<sequence length="87" mass="9472">MNPFSAARSLARHRGKSSTQLRHECDELTCQLIAATTQIGQLTRERNVLEAELDQAAIDISGALQDKADAEAELARIKRADATHSNA</sequence>
<protein>
    <submittedName>
        <fullName evidence="3">Uncharacterized protein</fullName>
    </submittedName>
</protein>
<evidence type="ECO:0000313" key="3">
    <source>
        <dbReference type="EMBL" id="GAA0453792.1"/>
    </source>
</evidence>
<organism evidence="3 4">
    <name type="scientific">Streptomyces stramineus</name>
    <dbReference type="NCBI Taxonomy" id="173861"/>
    <lineage>
        <taxon>Bacteria</taxon>
        <taxon>Bacillati</taxon>
        <taxon>Actinomycetota</taxon>
        <taxon>Actinomycetes</taxon>
        <taxon>Kitasatosporales</taxon>
        <taxon>Streptomycetaceae</taxon>
        <taxon>Streptomyces</taxon>
    </lineage>
</organism>
<comment type="caution">
    <text evidence="3">The sequence shown here is derived from an EMBL/GenBank/DDBJ whole genome shotgun (WGS) entry which is preliminary data.</text>
</comment>
<feature type="region of interest" description="Disordered" evidence="2">
    <location>
        <begin position="1"/>
        <end position="21"/>
    </location>
</feature>
<dbReference type="EMBL" id="BAAAHB010000011">
    <property type="protein sequence ID" value="GAA0453792.1"/>
    <property type="molecule type" value="Genomic_DNA"/>
</dbReference>
<reference evidence="3 4" key="1">
    <citation type="journal article" date="2019" name="Int. J. Syst. Evol. Microbiol.">
        <title>The Global Catalogue of Microorganisms (GCM) 10K type strain sequencing project: providing services to taxonomists for standard genome sequencing and annotation.</title>
        <authorList>
            <consortium name="The Broad Institute Genomics Platform"/>
            <consortium name="The Broad Institute Genome Sequencing Center for Infectious Disease"/>
            <person name="Wu L."/>
            <person name="Ma J."/>
        </authorList>
    </citation>
    <scope>NUCLEOTIDE SEQUENCE [LARGE SCALE GENOMIC DNA]</scope>
    <source>
        <strain evidence="3 4">JCM 10649</strain>
    </source>
</reference>
<dbReference type="RefSeq" id="WP_344087806.1">
    <property type="nucleotide sequence ID" value="NZ_BAAAHB010000011.1"/>
</dbReference>
<evidence type="ECO:0000256" key="1">
    <source>
        <dbReference type="SAM" id="Coils"/>
    </source>
</evidence>
<feature type="coiled-coil region" evidence="1">
    <location>
        <begin position="32"/>
        <end position="80"/>
    </location>
</feature>
<keyword evidence="1" id="KW-0175">Coiled coil</keyword>
<name>A0ABN0ZPB5_9ACTN</name>
<evidence type="ECO:0000256" key="2">
    <source>
        <dbReference type="SAM" id="MobiDB-lite"/>
    </source>
</evidence>
<keyword evidence="4" id="KW-1185">Reference proteome</keyword>